<evidence type="ECO:0000313" key="3">
    <source>
        <dbReference type="Proteomes" id="UP001362999"/>
    </source>
</evidence>
<protein>
    <submittedName>
        <fullName evidence="2">Uncharacterized protein</fullName>
    </submittedName>
</protein>
<feature type="region of interest" description="Disordered" evidence="1">
    <location>
        <begin position="1"/>
        <end position="21"/>
    </location>
</feature>
<sequence length="189" mass="19135">MTSFDPPAPGTANSVPGATSDADSRANAIITLTNMLNAMMHLSGGSQPAPQVSQDNDSPAAVPAPAAVVPPAAAAPPAVVAAPTATVPAVVAPLALRTSGPWTADAFYIVVPLQPLQAVAEPQYADNDDIPHWYGITTGRYVGVTRSNPLALAATVGVRGGAMRKYKTQVAALQAFNDCLTLGSVAIVP</sequence>
<gene>
    <name evidence="2" type="ORF">R3P38DRAFT_3177830</name>
</gene>
<organism evidence="2 3">
    <name type="scientific">Favolaschia claudopus</name>
    <dbReference type="NCBI Taxonomy" id="2862362"/>
    <lineage>
        <taxon>Eukaryota</taxon>
        <taxon>Fungi</taxon>
        <taxon>Dikarya</taxon>
        <taxon>Basidiomycota</taxon>
        <taxon>Agaricomycotina</taxon>
        <taxon>Agaricomycetes</taxon>
        <taxon>Agaricomycetidae</taxon>
        <taxon>Agaricales</taxon>
        <taxon>Marasmiineae</taxon>
        <taxon>Mycenaceae</taxon>
        <taxon>Favolaschia</taxon>
    </lineage>
</organism>
<keyword evidence="3" id="KW-1185">Reference proteome</keyword>
<accession>A0AAW0CUC3</accession>
<dbReference type="EMBL" id="JAWWNJ010000012">
    <property type="protein sequence ID" value="KAK7043448.1"/>
    <property type="molecule type" value="Genomic_DNA"/>
</dbReference>
<feature type="region of interest" description="Disordered" evidence="1">
    <location>
        <begin position="41"/>
        <end position="63"/>
    </location>
</feature>
<evidence type="ECO:0000313" key="2">
    <source>
        <dbReference type="EMBL" id="KAK7043448.1"/>
    </source>
</evidence>
<dbReference type="AlphaFoldDB" id="A0AAW0CUC3"/>
<name>A0AAW0CUC3_9AGAR</name>
<reference evidence="2 3" key="1">
    <citation type="journal article" date="2024" name="J Genomics">
        <title>Draft genome sequencing and assembly of Favolaschia claudopus CIRM-BRFM 2984 isolated from oak limbs.</title>
        <authorList>
            <person name="Navarro D."/>
            <person name="Drula E."/>
            <person name="Chaduli D."/>
            <person name="Cazenave R."/>
            <person name="Ahrendt S."/>
            <person name="Wang J."/>
            <person name="Lipzen A."/>
            <person name="Daum C."/>
            <person name="Barry K."/>
            <person name="Grigoriev I.V."/>
            <person name="Favel A."/>
            <person name="Rosso M.N."/>
            <person name="Martin F."/>
        </authorList>
    </citation>
    <scope>NUCLEOTIDE SEQUENCE [LARGE SCALE GENOMIC DNA]</scope>
    <source>
        <strain evidence="2 3">CIRM-BRFM 2984</strain>
    </source>
</reference>
<evidence type="ECO:0000256" key="1">
    <source>
        <dbReference type="SAM" id="MobiDB-lite"/>
    </source>
</evidence>
<feature type="compositionally biased region" description="Polar residues" evidence="1">
    <location>
        <begin position="44"/>
        <end position="57"/>
    </location>
</feature>
<dbReference type="Proteomes" id="UP001362999">
    <property type="component" value="Unassembled WGS sequence"/>
</dbReference>
<comment type="caution">
    <text evidence="2">The sequence shown here is derived from an EMBL/GenBank/DDBJ whole genome shotgun (WGS) entry which is preliminary data.</text>
</comment>
<proteinExistence type="predicted"/>